<dbReference type="Proteomes" id="UP000051401">
    <property type="component" value="Unassembled WGS sequence"/>
</dbReference>
<evidence type="ECO:0000313" key="1">
    <source>
        <dbReference type="EMBL" id="KRS16300.1"/>
    </source>
</evidence>
<dbReference type="OrthoDB" id="7652129at2"/>
<dbReference type="EMBL" id="CP031598">
    <property type="protein sequence ID" value="QEW27518.1"/>
    <property type="molecule type" value="Genomic_DNA"/>
</dbReference>
<dbReference type="EMBL" id="LAXI01000015">
    <property type="protein sequence ID" value="KRS16300.1"/>
    <property type="molecule type" value="Genomic_DNA"/>
</dbReference>
<proteinExistence type="predicted"/>
<dbReference type="PATRIC" id="fig|540747.5.peg.1714"/>
<dbReference type="STRING" id="540747.SAMN04488031_10111"/>
<accession>A0A0T5P5C6</accession>
<dbReference type="Proteomes" id="UP000325785">
    <property type="component" value="Chromosome"/>
</dbReference>
<dbReference type="AlphaFoldDB" id="A0A0T5P5C6"/>
<organism evidence="1 3">
    <name type="scientific">Roseovarius indicus</name>
    <dbReference type="NCBI Taxonomy" id="540747"/>
    <lineage>
        <taxon>Bacteria</taxon>
        <taxon>Pseudomonadati</taxon>
        <taxon>Pseudomonadota</taxon>
        <taxon>Alphaproteobacteria</taxon>
        <taxon>Rhodobacterales</taxon>
        <taxon>Roseobacteraceae</taxon>
        <taxon>Roseovarius</taxon>
    </lineage>
</organism>
<reference evidence="1 3" key="1">
    <citation type="submission" date="2015-04" db="EMBL/GenBank/DDBJ databases">
        <title>The draft genome sequence of Roseovarius indicus B108T.</title>
        <authorList>
            <person name="Li G."/>
            <person name="Lai Q."/>
            <person name="Shao Z."/>
            <person name="Yan P."/>
        </authorList>
    </citation>
    <scope>NUCLEOTIDE SEQUENCE [LARGE SCALE GENOMIC DNA]</scope>
    <source>
        <strain evidence="1 3">B108</strain>
    </source>
</reference>
<name>A0A0T5P5C6_9RHOB</name>
<protein>
    <submittedName>
        <fullName evidence="1">Uncharacterized protein</fullName>
    </submittedName>
</protein>
<sequence length="72" mass="8383">MPGYNKQFELSVDDLELIEDALRRSKRELSAPNHDEIPSENEDAVREIHDLLGRIHNQKIFYRPSNTTYISG</sequence>
<dbReference type="RefSeq" id="WP_057818735.1">
    <property type="nucleotide sequence ID" value="NZ_CAXRJZ010000105.1"/>
</dbReference>
<reference evidence="2 4" key="2">
    <citation type="submission" date="2018-08" db="EMBL/GenBank/DDBJ databases">
        <title>Genetic Globetrotter - A new plasmid hitch-hiking vast phylogenetic and geographic distances.</title>
        <authorList>
            <person name="Vollmers J."/>
            <person name="Petersen J."/>
        </authorList>
    </citation>
    <scope>NUCLEOTIDE SEQUENCE [LARGE SCALE GENOMIC DNA]</scope>
    <source>
        <strain evidence="2 4">DSM 26383</strain>
    </source>
</reference>
<evidence type="ECO:0000313" key="2">
    <source>
        <dbReference type="EMBL" id="QEW27518.1"/>
    </source>
</evidence>
<evidence type="ECO:0000313" key="3">
    <source>
        <dbReference type="Proteomes" id="UP000051401"/>
    </source>
</evidence>
<dbReference type="KEGG" id="rid:RIdsm_03334"/>
<evidence type="ECO:0000313" key="4">
    <source>
        <dbReference type="Proteomes" id="UP000325785"/>
    </source>
</evidence>
<gene>
    <name evidence="2" type="ORF">RIdsm_03334</name>
    <name evidence="1" type="ORF">XM52_19795</name>
</gene>
<keyword evidence="3" id="KW-1185">Reference proteome</keyword>